<evidence type="ECO:0000313" key="1">
    <source>
        <dbReference type="EMBL" id="CAA2409864.1"/>
    </source>
</evidence>
<organism evidence="1 2">
    <name type="scientific">Xanthomonas phage Suba</name>
    <dbReference type="NCBI Taxonomy" id="2674975"/>
    <lineage>
        <taxon>Viruses</taxon>
        <taxon>Duplodnaviria</taxon>
        <taxon>Heunggongvirae</taxon>
        <taxon>Uroviricota</taxon>
        <taxon>Caudoviricetes</taxon>
        <taxon>Stanbaylleyvirinae</taxon>
        <taxon>Subavirus</taxon>
        <taxon>Subavirus suba</taxon>
    </lineage>
</organism>
<dbReference type="RefSeq" id="YP_010742800.1">
    <property type="nucleotide sequence ID" value="NC_073092.1"/>
</dbReference>
<protein>
    <submittedName>
        <fullName evidence="1">Uncharacterized protein</fullName>
    </submittedName>
</protein>
<keyword evidence="2" id="KW-1185">Reference proteome</keyword>
<dbReference type="GeneID" id="79707340"/>
<accession>A0A679K651</accession>
<dbReference type="Proteomes" id="UP000464334">
    <property type="component" value="Chromosome"/>
</dbReference>
<evidence type="ECO:0000313" key="2">
    <source>
        <dbReference type="Proteomes" id="UP000464334"/>
    </source>
</evidence>
<sequence length="65" mass="7745">MSKQLPRIWLEHYPKSKRSYWRVSPLPGKWARVSDEVKARWEAAHKFKQAMNAKRNVCECCGKEL</sequence>
<reference evidence="1 2" key="1">
    <citation type="submission" date="2019-12" db="EMBL/GenBank/DDBJ databases">
        <authorList>
            <person name="Ansaldi M."/>
            <person name="Clavijo F."/>
        </authorList>
    </citation>
    <scope>NUCLEOTIDE SEQUENCE [LARGE SCALE GENOMIC DNA]</scope>
</reference>
<dbReference type="EMBL" id="LR743530">
    <property type="protein sequence ID" value="CAA2409864.1"/>
    <property type="molecule type" value="Genomic_DNA"/>
</dbReference>
<name>A0A679K651_9CAUD</name>
<proteinExistence type="predicted"/>
<dbReference type="KEGG" id="vg:79707340"/>